<evidence type="ECO:0000313" key="5">
    <source>
        <dbReference type="Proteomes" id="UP000023566"/>
    </source>
</evidence>
<dbReference type="InterPro" id="IPR050491">
    <property type="entry name" value="AmpC-like"/>
</dbReference>
<dbReference type="SUPFAM" id="SSF56601">
    <property type="entry name" value="beta-lactamase/transpeptidase-like"/>
    <property type="match status" value="1"/>
</dbReference>
<dbReference type="RefSeq" id="WP_052351407.1">
    <property type="nucleotide sequence ID" value="NZ_CM002692.1"/>
</dbReference>
<dbReference type="PANTHER" id="PTHR46825">
    <property type="entry name" value="D-ALANYL-D-ALANINE-CARBOXYPEPTIDASE/ENDOPEPTIDASE AMPH"/>
    <property type="match status" value="1"/>
</dbReference>
<dbReference type="EMBL" id="AOTZ01000001">
    <property type="protein sequence ID" value="EZP79216.1"/>
    <property type="molecule type" value="Genomic_DNA"/>
</dbReference>
<dbReference type="InterPro" id="IPR012338">
    <property type="entry name" value="Beta-lactam/transpept-like"/>
</dbReference>
<feature type="domain" description="Beta-lactamase-related" evidence="3">
    <location>
        <begin position="19"/>
        <end position="317"/>
    </location>
</feature>
<protein>
    <submittedName>
        <fullName evidence="4">Penicillin-binding protein</fullName>
    </submittedName>
</protein>
<dbReference type="AlphaFoldDB" id="A0ABC9VMV8"/>
<sequence>MKTIISQLQSYMNKLEENGYFNGSILVGYKGDILLSRGYGWSNREHAVKNTPQTKYRIGSITKGFTAMAILQLQEQGLLSVLEPINNYLPDYPNGGQITIHHLLTHTSGIPDFVKFPDYWERIMRLPSTLDQTIDLFKNLPLEFTPGERFSYCTSSYILLTKIIELLSKQSYASFLNQYIFNPLKMNDTGVDNGRTIVNNLASGYSVWKEIIHTEPVDMSIPVGGYGLYSTVEDLYRWDQALYTNKLVSYKSLQSIFTPYQENYGYGWAIQQMKIGDSSHTCISHYGDINGFCGNIFRFVNDHLTVIVLSNLNITPVSWIGKNLASLFFGVPISFPELAASIDLNDSKVQRLIGTYQIENSERKLMITYEDGQLYVSVTKMHGAPFKYPIHPVSITKDYVRCQAEYVDETLLFNINQASTLLMYREMGQTHLAFQLN</sequence>
<proteinExistence type="predicted"/>
<dbReference type="Pfam" id="PF00144">
    <property type="entry name" value="Beta-lactamase"/>
    <property type="match status" value="1"/>
</dbReference>
<comment type="caution">
    <text evidence="4">The sequence shown here is derived from an EMBL/GenBank/DDBJ whole genome shotgun (WGS) entry which is preliminary data.</text>
</comment>
<dbReference type="InterPro" id="IPR001466">
    <property type="entry name" value="Beta-lactam-related"/>
</dbReference>
<dbReference type="GO" id="GO:0016020">
    <property type="term" value="C:membrane"/>
    <property type="evidence" value="ECO:0007669"/>
    <property type="project" value="UniProtKB-SubCell"/>
</dbReference>
<organism evidence="4 5">
    <name type="scientific">Parageobacillus genomosp. 1</name>
    <dbReference type="NCBI Taxonomy" id="1295642"/>
    <lineage>
        <taxon>Bacteria</taxon>
        <taxon>Bacillati</taxon>
        <taxon>Bacillota</taxon>
        <taxon>Bacilli</taxon>
        <taxon>Bacillales</taxon>
        <taxon>Anoxybacillaceae</taxon>
        <taxon>Parageobacillus</taxon>
    </lineage>
</organism>
<comment type="subcellular location">
    <subcellularLocation>
        <location evidence="1">Membrane</location>
    </subcellularLocation>
</comment>
<evidence type="ECO:0000256" key="1">
    <source>
        <dbReference type="ARBA" id="ARBA00004370"/>
    </source>
</evidence>
<evidence type="ECO:0000313" key="4">
    <source>
        <dbReference type="EMBL" id="EZP79216.1"/>
    </source>
</evidence>
<gene>
    <name evidence="4" type="ORF">H839_00695</name>
</gene>
<accession>A0ABC9VMV8</accession>
<keyword evidence="2" id="KW-0472">Membrane</keyword>
<dbReference type="PANTHER" id="PTHR46825:SF11">
    <property type="entry name" value="PENICILLIN-BINDING PROTEIN 4"/>
    <property type="match status" value="1"/>
</dbReference>
<dbReference type="Proteomes" id="UP000023566">
    <property type="component" value="Chromosome"/>
</dbReference>
<evidence type="ECO:0000256" key="2">
    <source>
        <dbReference type="ARBA" id="ARBA00023136"/>
    </source>
</evidence>
<keyword evidence="5" id="KW-1185">Reference proteome</keyword>
<dbReference type="Gene3D" id="3.40.710.10">
    <property type="entry name" value="DD-peptidase/beta-lactamase superfamily"/>
    <property type="match status" value="1"/>
</dbReference>
<name>A0ABC9VMV8_9BACL</name>
<reference evidence="4 5" key="1">
    <citation type="journal article" date="2014" name="Appl. Microbiol. Biotechnol.">
        <title>Transformable facultative thermophile Geobacillus stearothermophilus NUB3621 as a host strain for metabolic engineering.</title>
        <authorList>
            <person name="Blanchard K."/>
            <person name="Robic S."/>
            <person name="Matsumura I."/>
        </authorList>
    </citation>
    <scope>NUCLEOTIDE SEQUENCE [LARGE SCALE GENOMIC DNA]</scope>
    <source>
        <strain evidence="4 5">NUB3621</strain>
    </source>
</reference>
<evidence type="ECO:0000259" key="3">
    <source>
        <dbReference type="Pfam" id="PF00144"/>
    </source>
</evidence>